<evidence type="ECO:0000313" key="2">
    <source>
        <dbReference type="EMBL" id="CNH80832.1"/>
    </source>
</evidence>
<protein>
    <recommendedName>
        <fullName evidence="1">Dit-like phage tail protein N-terminal domain-containing protein</fullName>
    </recommendedName>
</protein>
<dbReference type="RefSeq" id="WP_012105217.1">
    <property type="nucleotide sequence ID" value="NZ_CHJS01000039.1"/>
</dbReference>
<gene>
    <name evidence="2" type="ORF">ERS008667_01586</name>
</gene>
<accession>A0A0T9PTU2</accession>
<name>A0A0T9PTU2_9GAMM</name>
<evidence type="ECO:0000313" key="3">
    <source>
        <dbReference type="Proteomes" id="UP000038204"/>
    </source>
</evidence>
<evidence type="ECO:0000259" key="1">
    <source>
        <dbReference type="Pfam" id="PF21821"/>
    </source>
</evidence>
<feature type="domain" description="Dit-like phage tail protein N-terminal" evidence="1">
    <location>
        <begin position="19"/>
        <end position="188"/>
    </location>
</feature>
<dbReference type="InterPro" id="IPR048494">
    <property type="entry name" value="Dit-like_N"/>
</dbReference>
<dbReference type="AlphaFoldDB" id="A0A0T9PTU2"/>
<dbReference type="EMBL" id="CQBK01000009">
    <property type="protein sequence ID" value="CNH80832.1"/>
    <property type="molecule type" value="Genomic_DNA"/>
</dbReference>
<reference evidence="2 3" key="1">
    <citation type="submission" date="2015-03" db="EMBL/GenBank/DDBJ databases">
        <authorList>
            <person name="Murphy D."/>
        </authorList>
    </citation>
    <scope>NUCLEOTIDE SEQUENCE [LARGE SCALE GENOMIC DNA]</scope>
    <source>
        <strain evidence="2 3">Y233</strain>
    </source>
</reference>
<sequence>MAITGLFTRNRPRIGNLYFDALLEESSELRTDVSEFPLENANTAHDNAVTRALALTMTIGVSDNWFRELMAQQDSGITGLLGIGASITTGVAASLLSGRTAALAGIAASVGSSRYSGTLRSQSRSTRSQNLLEQLRELQRSHTPFELVASRGAAYKNCLITNTRTQVKKENEGGLEIVVELLQLNIIYDTEAETNANLPYGDSAATQGQREFSFGEVFVEAT</sequence>
<dbReference type="Pfam" id="PF21821">
    <property type="entry name" value="Dit_like"/>
    <property type="match status" value="1"/>
</dbReference>
<proteinExistence type="predicted"/>
<organism evidence="2 3">
    <name type="scientific">Yersinia similis</name>
    <dbReference type="NCBI Taxonomy" id="367190"/>
    <lineage>
        <taxon>Bacteria</taxon>
        <taxon>Pseudomonadati</taxon>
        <taxon>Pseudomonadota</taxon>
        <taxon>Gammaproteobacteria</taxon>
        <taxon>Enterobacterales</taxon>
        <taxon>Yersiniaceae</taxon>
        <taxon>Yersinia</taxon>
    </lineage>
</organism>
<dbReference type="Proteomes" id="UP000038204">
    <property type="component" value="Unassembled WGS sequence"/>
</dbReference>